<dbReference type="OrthoDB" id="9787207at2"/>
<accession>A0A387BHT7</accession>
<evidence type="ECO:0000313" key="2">
    <source>
        <dbReference type="Proteomes" id="UP000269374"/>
    </source>
</evidence>
<organism evidence="1 2">
    <name type="scientific">Lactococcus allomyrinae</name>
    <dbReference type="NCBI Taxonomy" id="2419773"/>
    <lineage>
        <taxon>Bacteria</taxon>
        <taxon>Bacillati</taxon>
        <taxon>Bacillota</taxon>
        <taxon>Bacilli</taxon>
        <taxon>Lactobacillales</taxon>
        <taxon>Streptococcaceae</taxon>
        <taxon>Lactococcus</taxon>
    </lineage>
</organism>
<name>A0A387BHT7_9LACT</name>
<dbReference type="InterPro" id="IPR009351">
    <property type="entry name" value="AlkZ-like"/>
</dbReference>
<dbReference type="PANTHER" id="PTHR30528">
    <property type="entry name" value="CYTOPLASMIC PROTEIN"/>
    <property type="match status" value="1"/>
</dbReference>
<evidence type="ECO:0000313" key="1">
    <source>
        <dbReference type="EMBL" id="AYG00949.1"/>
    </source>
</evidence>
<dbReference type="RefSeq" id="WP_120772332.1">
    <property type="nucleotide sequence ID" value="NZ_CP032627.1"/>
</dbReference>
<gene>
    <name evidence="1" type="ORF">D7I46_07495</name>
</gene>
<protein>
    <submittedName>
        <fullName evidence="1">Winged helix DNA-binding domain-containing protein</fullName>
    </submittedName>
</protein>
<keyword evidence="1" id="KW-0238">DNA-binding</keyword>
<dbReference type="EMBL" id="CP032627">
    <property type="protein sequence ID" value="AYG00949.1"/>
    <property type="molecule type" value="Genomic_DNA"/>
</dbReference>
<keyword evidence="2" id="KW-1185">Reference proteome</keyword>
<dbReference type="Proteomes" id="UP000269374">
    <property type="component" value="Chromosome"/>
</dbReference>
<reference evidence="1 2" key="1">
    <citation type="submission" date="2018-09" db="EMBL/GenBank/DDBJ databases">
        <title>Genome sequencing of strain 1JSPR-7.</title>
        <authorList>
            <person name="Heo J."/>
            <person name="Kim S.-J."/>
            <person name="Kwon S.-W."/>
        </authorList>
    </citation>
    <scope>NUCLEOTIDE SEQUENCE [LARGE SCALE GENOMIC DNA]</scope>
    <source>
        <strain evidence="1 2">1JSPR-7</strain>
    </source>
</reference>
<dbReference type="PANTHER" id="PTHR30528:SF0">
    <property type="entry name" value="CYTOPLASMIC PROTEIN"/>
    <property type="match status" value="1"/>
</dbReference>
<dbReference type="AlphaFoldDB" id="A0A387BHT7"/>
<dbReference type="Pfam" id="PF06224">
    <property type="entry name" value="AlkZ-like"/>
    <property type="match status" value="1"/>
</dbReference>
<dbReference type="GO" id="GO:0003677">
    <property type="term" value="F:DNA binding"/>
    <property type="evidence" value="ECO:0007669"/>
    <property type="project" value="UniProtKB-KW"/>
</dbReference>
<proteinExistence type="predicted"/>
<sequence>MIKITKEEAQAFLLYRQGLLGDKIFSGKTGILDYIKRVGSIQFDPVDVCGISPEIALQARVANFDKQLLAALLYKERKLIDFFDKNLCIFPVEDLPMFVQKYAGISYAESMARQSNEQVLQMIPKIREILVKENFVFAKDLRHLEVENIVWDWGASSSVARAALETMYFHGELIIHHKTGRQKAYGLAEKFLSSQLIMPQQIFENEADYYQQLVLRRIGAVGLLWNKRSDAWLGIENFKAQARNQAFQELLSSGAILEVAVSGMTESLYMKSTDKALLAKLSALTERVARVEFLAPLDSLLWDRNLIKEIFDFDYKWEIYTPKEKRKYGAYVLPVIYGQNFIGRVEIERRTKESVLAVKNLWLEENEKFTPELEQAFSTCVERFKLFNDCEKIEYVKGWRVINGEK</sequence>
<dbReference type="KEGG" id="lact:D7I46_07495"/>